<proteinExistence type="predicted"/>
<name>A0A4R1I308_ANCAQ</name>
<dbReference type="Proteomes" id="UP000295030">
    <property type="component" value="Unassembled WGS sequence"/>
</dbReference>
<keyword evidence="1" id="KW-0175">Coiled coil</keyword>
<keyword evidence="4" id="KW-1185">Reference proteome</keyword>
<evidence type="ECO:0000313" key="4">
    <source>
        <dbReference type="Proteomes" id="UP000295030"/>
    </source>
</evidence>
<dbReference type="InterPro" id="IPR036869">
    <property type="entry name" value="J_dom_sf"/>
</dbReference>
<evidence type="ECO:0000256" key="1">
    <source>
        <dbReference type="SAM" id="Coils"/>
    </source>
</evidence>
<dbReference type="Gene3D" id="1.10.287.110">
    <property type="entry name" value="DnaJ domain"/>
    <property type="match status" value="1"/>
</dbReference>
<comment type="caution">
    <text evidence="3">The sequence shown here is derived from an EMBL/GenBank/DDBJ whole genome shotgun (WGS) entry which is preliminary data.</text>
</comment>
<organism evidence="3 4">
    <name type="scientific">Ancylobacter aquaticus</name>
    <dbReference type="NCBI Taxonomy" id="100"/>
    <lineage>
        <taxon>Bacteria</taxon>
        <taxon>Pseudomonadati</taxon>
        <taxon>Pseudomonadota</taxon>
        <taxon>Alphaproteobacteria</taxon>
        <taxon>Hyphomicrobiales</taxon>
        <taxon>Xanthobacteraceae</taxon>
        <taxon>Ancylobacter</taxon>
    </lineage>
</organism>
<accession>A0A4R1I308</accession>
<feature type="compositionally biased region" description="Basic residues" evidence="2">
    <location>
        <begin position="13"/>
        <end position="22"/>
    </location>
</feature>
<sequence>MAEAYPLSWPTGRPRRPAHARKAAQFGTRKSDGRGYTDKHKLSIAEALERLQRELDAIDARYVVLSSDLEPRLNGLPRSGQREPSDPGIALYFRLSDKPHCLPCDTYDRAADNIAALAAHIEATRRIERLGVATIAEAFAGFTALQAPGAKRPWREVIECAAGERVTRDILEARYRRLASIRHPDKPGGSHDAMSELNRARDEALKEIENG</sequence>
<gene>
    <name evidence="3" type="ORF">EV667_2001</name>
</gene>
<dbReference type="RefSeq" id="WP_165901586.1">
    <property type="nucleotide sequence ID" value="NZ_SMFY01000002.1"/>
</dbReference>
<dbReference type="SUPFAM" id="SSF46565">
    <property type="entry name" value="Chaperone J-domain"/>
    <property type="match status" value="1"/>
</dbReference>
<feature type="coiled-coil region" evidence="1">
    <location>
        <begin position="41"/>
        <end position="68"/>
    </location>
</feature>
<dbReference type="AlphaFoldDB" id="A0A4R1I308"/>
<evidence type="ECO:0000313" key="3">
    <source>
        <dbReference type="EMBL" id="TCK28005.1"/>
    </source>
</evidence>
<evidence type="ECO:0008006" key="5">
    <source>
        <dbReference type="Google" id="ProtNLM"/>
    </source>
</evidence>
<reference evidence="3 4" key="1">
    <citation type="submission" date="2019-03" db="EMBL/GenBank/DDBJ databases">
        <title>Genomic Encyclopedia of Type Strains, Phase IV (KMG-IV): sequencing the most valuable type-strain genomes for metagenomic binning, comparative biology and taxonomic classification.</title>
        <authorList>
            <person name="Goeker M."/>
        </authorList>
    </citation>
    <scope>NUCLEOTIDE SEQUENCE [LARGE SCALE GENOMIC DNA]</scope>
    <source>
        <strain evidence="3 4">DSM 101</strain>
    </source>
</reference>
<feature type="region of interest" description="Disordered" evidence="2">
    <location>
        <begin position="182"/>
        <end position="211"/>
    </location>
</feature>
<evidence type="ECO:0000256" key="2">
    <source>
        <dbReference type="SAM" id="MobiDB-lite"/>
    </source>
</evidence>
<dbReference type="EMBL" id="SMFY01000002">
    <property type="protein sequence ID" value="TCK28005.1"/>
    <property type="molecule type" value="Genomic_DNA"/>
</dbReference>
<feature type="region of interest" description="Disordered" evidence="2">
    <location>
        <begin position="1"/>
        <end position="36"/>
    </location>
</feature>
<feature type="compositionally biased region" description="Basic and acidic residues" evidence="2">
    <location>
        <begin position="198"/>
        <end position="211"/>
    </location>
</feature>
<protein>
    <recommendedName>
        <fullName evidence="5">J domain-containing protein</fullName>
    </recommendedName>
</protein>